<evidence type="ECO:0000256" key="9">
    <source>
        <dbReference type="ARBA" id="ARBA00022967"/>
    </source>
</evidence>
<evidence type="ECO:0000256" key="10">
    <source>
        <dbReference type="ARBA" id="ARBA00022982"/>
    </source>
</evidence>
<dbReference type="EMBL" id="MW192046">
    <property type="protein sequence ID" value="QTC32052.1"/>
    <property type="molecule type" value="Genomic_DNA"/>
</dbReference>
<evidence type="ECO:0000256" key="8">
    <source>
        <dbReference type="ARBA" id="ARBA00022692"/>
    </source>
</evidence>
<evidence type="ECO:0000256" key="14">
    <source>
        <dbReference type="ARBA" id="ARBA00023128"/>
    </source>
</evidence>
<dbReference type="GO" id="GO:0031966">
    <property type="term" value="C:mitochondrial membrane"/>
    <property type="evidence" value="ECO:0007669"/>
    <property type="project" value="UniProtKB-SubCell"/>
</dbReference>
<comment type="catalytic activity">
    <reaction evidence="16 17">
        <text>a ubiquinone + NADH + 5 H(+)(in) = a ubiquinol + NAD(+) + 4 H(+)(out)</text>
        <dbReference type="Rhea" id="RHEA:29091"/>
        <dbReference type="Rhea" id="RHEA-COMP:9565"/>
        <dbReference type="Rhea" id="RHEA-COMP:9566"/>
        <dbReference type="ChEBI" id="CHEBI:15378"/>
        <dbReference type="ChEBI" id="CHEBI:16389"/>
        <dbReference type="ChEBI" id="CHEBI:17976"/>
        <dbReference type="ChEBI" id="CHEBI:57540"/>
        <dbReference type="ChEBI" id="CHEBI:57945"/>
        <dbReference type="EC" id="7.1.1.2"/>
    </reaction>
</comment>
<dbReference type="PANTHER" id="PTHR43507">
    <property type="entry name" value="NADH-UBIQUINONE OXIDOREDUCTASE CHAIN 4"/>
    <property type="match status" value="1"/>
</dbReference>
<feature type="transmembrane region" description="Helical" evidence="17">
    <location>
        <begin position="140"/>
        <end position="170"/>
    </location>
</feature>
<dbReference type="GO" id="GO:0042773">
    <property type="term" value="P:ATP synthesis coupled electron transport"/>
    <property type="evidence" value="ECO:0007669"/>
    <property type="project" value="InterPro"/>
</dbReference>
<dbReference type="GO" id="GO:0015990">
    <property type="term" value="P:electron transport coupled proton transport"/>
    <property type="evidence" value="ECO:0007669"/>
    <property type="project" value="TreeGrafter"/>
</dbReference>
<dbReference type="Pfam" id="PF00361">
    <property type="entry name" value="Proton_antipo_M"/>
    <property type="match status" value="1"/>
</dbReference>
<evidence type="ECO:0000259" key="18">
    <source>
        <dbReference type="Pfam" id="PF00361"/>
    </source>
</evidence>
<accession>A0A8A4JJU2</accession>
<feature type="transmembrane region" description="Helical" evidence="17">
    <location>
        <begin position="268"/>
        <end position="290"/>
    </location>
</feature>
<evidence type="ECO:0000256" key="1">
    <source>
        <dbReference type="ARBA" id="ARBA00003257"/>
    </source>
</evidence>
<feature type="transmembrane region" description="Helical" evidence="17">
    <location>
        <begin position="368"/>
        <end position="401"/>
    </location>
</feature>
<keyword evidence="7 17" id="KW-0679">Respiratory chain</keyword>
<proteinExistence type="inferred from homology"/>
<keyword evidence="15 17" id="KW-0472">Membrane</keyword>
<protein>
    <recommendedName>
        <fullName evidence="5 17">NADH-ubiquinone oxidoreductase chain 4</fullName>
        <ecNumber evidence="4 17">7.1.1.2</ecNumber>
    </recommendedName>
</protein>
<feature type="transmembrane region" description="Helical" evidence="17">
    <location>
        <begin position="46"/>
        <end position="73"/>
    </location>
</feature>
<dbReference type="PRINTS" id="PR01437">
    <property type="entry name" value="NUOXDRDTASE4"/>
</dbReference>
<feature type="domain" description="NADH:quinone oxidoreductase/Mrp antiporter transmembrane" evidence="18">
    <location>
        <begin position="105"/>
        <end position="385"/>
    </location>
</feature>
<gene>
    <name evidence="19" type="primary">nad4</name>
</gene>
<feature type="transmembrane region" description="Helical" evidence="17">
    <location>
        <begin position="110"/>
        <end position="128"/>
    </location>
</feature>
<feature type="transmembrane region" description="Helical" evidence="17">
    <location>
        <begin position="242"/>
        <end position="261"/>
    </location>
</feature>
<feature type="transmembrane region" description="Helical" evidence="17">
    <location>
        <begin position="413"/>
        <end position="437"/>
    </location>
</feature>
<keyword evidence="13 17" id="KW-0830">Ubiquinone</keyword>
<feature type="transmembrane region" description="Helical" evidence="17">
    <location>
        <begin position="211"/>
        <end position="230"/>
    </location>
</feature>
<feature type="transmembrane region" description="Helical" evidence="17">
    <location>
        <begin position="296"/>
        <end position="319"/>
    </location>
</feature>
<evidence type="ECO:0000256" key="5">
    <source>
        <dbReference type="ARBA" id="ARBA00021006"/>
    </source>
</evidence>
<evidence type="ECO:0000256" key="16">
    <source>
        <dbReference type="ARBA" id="ARBA00049551"/>
    </source>
</evidence>
<dbReference type="GO" id="GO:0008137">
    <property type="term" value="F:NADH dehydrogenase (ubiquinone) activity"/>
    <property type="evidence" value="ECO:0007669"/>
    <property type="project" value="UniProtKB-UniRule"/>
</dbReference>
<sequence length="438" mass="51545">MFYLMYLLCMVIFSSWFSSFLIIYLMFIFFFFFFTQYINMNYFCGIFYFFGFDCLSYLFCLLTIWIVILMNCSMKFNWMMIGYKYFNIFSSMIMFFLILTFYVIDFFMFYFFFEVSLIPVVFIIFGWGHQPERISSGFYLFFYTLFASLPLMVSIFIISGSEGVFSFLLIFQIDNFFISFMMIFAFLVSFPMIFFHLWLPSAHVESPVGGSMILAGVMLKLGGYGLIRLIKFMNMFFIKFNWLMISLSLFSFFFMAVVCMVQSDLKVLIAYSSICHMSLVIGGIFSLSIYGVLGSVILMIGHGLISSMMFFYIGILYKYFNSRSFFIIRGVLLISPSLGLMGFISFISNMSCPPSINLMSEILIISSFLMWGYMSLIFIIFGLFFSAFYSVLIFCFIHHGLSSSLYIPFNLKVFDYLIFFLHFYPVYFITLNMNFFFN</sequence>
<keyword evidence="6 17" id="KW-0813">Transport</keyword>
<comment type="similarity">
    <text evidence="3 17">Belongs to the complex I subunit 4 family.</text>
</comment>
<reference evidence="19" key="1">
    <citation type="submission" date="2020-10" db="EMBL/GenBank/DDBJ databases">
        <authorList>
            <person name="Lv S."/>
        </authorList>
    </citation>
    <scope>NUCLEOTIDE SEQUENCE</scope>
</reference>
<dbReference type="PANTHER" id="PTHR43507:SF20">
    <property type="entry name" value="NADH-UBIQUINONE OXIDOREDUCTASE CHAIN 4"/>
    <property type="match status" value="1"/>
</dbReference>
<evidence type="ECO:0000313" key="19">
    <source>
        <dbReference type="EMBL" id="QTC32052.1"/>
    </source>
</evidence>
<feature type="transmembrane region" description="Helical" evidence="17">
    <location>
        <begin position="176"/>
        <end position="199"/>
    </location>
</feature>
<keyword evidence="12 17" id="KW-0520">NAD</keyword>
<feature type="transmembrane region" description="Helical" evidence="17">
    <location>
        <begin position="7"/>
        <end position="34"/>
    </location>
</feature>
<evidence type="ECO:0000256" key="11">
    <source>
        <dbReference type="ARBA" id="ARBA00022989"/>
    </source>
</evidence>
<evidence type="ECO:0000256" key="15">
    <source>
        <dbReference type="ARBA" id="ARBA00023136"/>
    </source>
</evidence>
<evidence type="ECO:0000256" key="17">
    <source>
        <dbReference type="RuleBase" id="RU003297"/>
    </source>
</evidence>
<feature type="transmembrane region" description="Helical" evidence="17">
    <location>
        <begin position="85"/>
        <end position="104"/>
    </location>
</feature>
<evidence type="ECO:0000256" key="7">
    <source>
        <dbReference type="ARBA" id="ARBA00022660"/>
    </source>
</evidence>
<dbReference type="AlphaFoldDB" id="A0A8A4JJU2"/>
<geneLocation type="mitochondrion" evidence="19"/>
<organism evidence="19">
    <name type="scientific">Nisia fuliginosa</name>
    <dbReference type="NCBI Taxonomy" id="2743077"/>
    <lineage>
        <taxon>Eukaryota</taxon>
        <taxon>Metazoa</taxon>
        <taxon>Ecdysozoa</taxon>
        <taxon>Arthropoda</taxon>
        <taxon>Hexapoda</taxon>
        <taxon>Insecta</taxon>
        <taxon>Pterygota</taxon>
        <taxon>Neoptera</taxon>
        <taxon>Paraneoptera</taxon>
        <taxon>Hemiptera</taxon>
        <taxon>Auchenorrhyncha</taxon>
        <taxon>Fulgoroidea</taxon>
        <taxon>Meenoplidae</taxon>
        <taxon>Kermesiinae</taxon>
        <taxon>Nisia</taxon>
    </lineage>
</organism>
<comment type="function">
    <text evidence="17">Core subunit of the mitochondrial membrane respiratory chain NADH dehydrogenase (Complex I) which catalyzes electron transfer from NADH through the respiratory chain, using ubiquinone as an electron acceptor. Essential for the catalytic activity and assembly of complex I.</text>
</comment>
<keyword evidence="14 17" id="KW-0496">Mitochondrion</keyword>
<keyword evidence="9" id="KW-1278">Translocase</keyword>
<dbReference type="EC" id="7.1.1.2" evidence="4 17"/>
<dbReference type="InterPro" id="IPR001750">
    <property type="entry name" value="ND/Mrp_TM"/>
</dbReference>
<evidence type="ECO:0000256" key="13">
    <source>
        <dbReference type="ARBA" id="ARBA00023075"/>
    </source>
</evidence>
<dbReference type="GO" id="GO:0003954">
    <property type="term" value="F:NADH dehydrogenase activity"/>
    <property type="evidence" value="ECO:0007669"/>
    <property type="project" value="TreeGrafter"/>
</dbReference>
<comment type="function">
    <text evidence="1">Core subunit of the mitochondrial membrane respiratory chain NADH dehydrogenase (Complex I) that is believed to belong to the minimal assembly required for catalysis. Complex I functions in the transfer of electrons from NADH to the respiratory chain. The immediate electron acceptor for the enzyme is believed to be ubiquinone.</text>
</comment>
<keyword evidence="11 17" id="KW-1133">Transmembrane helix</keyword>
<evidence type="ECO:0000256" key="2">
    <source>
        <dbReference type="ARBA" id="ARBA00004225"/>
    </source>
</evidence>
<name>A0A8A4JJU2_9HEMI</name>
<dbReference type="InterPro" id="IPR003918">
    <property type="entry name" value="NADH_UbQ_OxRdtase"/>
</dbReference>
<comment type="subcellular location">
    <subcellularLocation>
        <location evidence="2 17">Mitochondrion membrane</location>
        <topology evidence="2 17">Multi-pass membrane protein</topology>
    </subcellularLocation>
</comment>
<keyword evidence="10 17" id="KW-0249">Electron transport</keyword>
<evidence type="ECO:0000256" key="12">
    <source>
        <dbReference type="ARBA" id="ARBA00023027"/>
    </source>
</evidence>
<feature type="transmembrane region" description="Helical" evidence="17">
    <location>
        <begin position="326"/>
        <end position="348"/>
    </location>
</feature>
<evidence type="ECO:0000256" key="3">
    <source>
        <dbReference type="ARBA" id="ARBA00009025"/>
    </source>
</evidence>
<dbReference type="GO" id="GO:0048039">
    <property type="term" value="F:ubiquinone binding"/>
    <property type="evidence" value="ECO:0007669"/>
    <property type="project" value="TreeGrafter"/>
</dbReference>
<evidence type="ECO:0000256" key="6">
    <source>
        <dbReference type="ARBA" id="ARBA00022448"/>
    </source>
</evidence>
<evidence type="ECO:0000256" key="4">
    <source>
        <dbReference type="ARBA" id="ARBA00012944"/>
    </source>
</evidence>
<keyword evidence="8 17" id="KW-0812">Transmembrane</keyword>